<evidence type="ECO:0000256" key="1">
    <source>
        <dbReference type="SAM" id="MobiDB-lite"/>
    </source>
</evidence>
<dbReference type="GO" id="GO:0000049">
    <property type="term" value="F:tRNA binding"/>
    <property type="evidence" value="ECO:0007669"/>
    <property type="project" value="TreeGrafter"/>
</dbReference>
<dbReference type="Proteomes" id="UP000245207">
    <property type="component" value="Unassembled WGS sequence"/>
</dbReference>
<dbReference type="OrthoDB" id="207084at2759"/>
<dbReference type="AlphaFoldDB" id="A0A2U1M9C2"/>
<organism evidence="3 4">
    <name type="scientific">Artemisia annua</name>
    <name type="common">Sweet wormwood</name>
    <dbReference type="NCBI Taxonomy" id="35608"/>
    <lineage>
        <taxon>Eukaryota</taxon>
        <taxon>Viridiplantae</taxon>
        <taxon>Streptophyta</taxon>
        <taxon>Embryophyta</taxon>
        <taxon>Tracheophyta</taxon>
        <taxon>Spermatophyta</taxon>
        <taxon>Magnoliopsida</taxon>
        <taxon>eudicotyledons</taxon>
        <taxon>Gunneridae</taxon>
        <taxon>Pentapetalae</taxon>
        <taxon>asterids</taxon>
        <taxon>campanulids</taxon>
        <taxon>Asterales</taxon>
        <taxon>Asteraceae</taxon>
        <taxon>Asteroideae</taxon>
        <taxon>Anthemideae</taxon>
        <taxon>Artemisiinae</taxon>
        <taxon>Artemisia</taxon>
    </lineage>
</organism>
<dbReference type="PANTHER" id="PTHR15239:SF6">
    <property type="entry name" value="RIBOSOME QUALITY CONTROL COMPLEX SUBUNIT NEMF"/>
    <property type="match status" value="1"/>
</dbReference>
<name>A0A2U1M9C2_ARTAN</name>
<dbReference type="STRING" id="35608.A0A2U1M9C2"/>
<accession>A0A2U1M9C2</accession>
<feature type="region of interest" description="Disordered" evidence="1">
    <location>
        <begin position="1"/>
        <end position="20"/>
    </location>
</feature>
<keyword evidence="4" id="KW-1185">Reference proteome</keyword>
<dbReference type="InterPro" id="IPR051608">
    <property type="entry name" value="RQC_Subunit_NEMF"/>
</dbReference>
<proteinExistence type="predicted"/>
<dbReference type="GO" id="GO:1990112">
    <property type="term" value="C:RQC complex"/>
    <property type="evidence" value="ECO:0007669"/>
    <property type="project" value="TreeGrafter"/>
</dbReference>
<feature type="compositionally biased region" description="Polar residues" evidence="1">
    <location>
        <begin position="1"/>
        <end position="11"/>
    </location>
</feature>
<dbReference type="Pfam" id="PF05670">
    <property type="entry name" value="NFACT-R_1"/>
    <property type="match status" value="1"/>
</dbReference>
<feature type="domain" description="NFACT RNA-binding" evidence="2">
    <location>
        <begin position="2"/>
        <end position="74"/>
    </location>
</feature>
<evidence type="ECO:0000259" key="2">
    <source>
        <dbReference type="Pfam" id="PF05670"/>
    </source>
</evidence>
<reference evidence="3 4" key="1">
    <citation type="journal article" date="2018" name="Mol. Plant">
        <title>The genome of Artemisia annua provides insight into the evolution of Asteraceae family and artemisinin biosynthesis.</title>
        <authorList>
            <person name="Shen Q."/>
            <person name="Zhang L."/>
            <person name="Liao Z."/>
            <person name="Wang S."/>
            <person name="Yan T."/>
            <person name="Shi P."/>
            <person name="Liu M."/>
            <person name="Fu X."/>
            <person name="Pan Q."/>
            <person name="Wang Y."/>
            <person name="Lv Z."/>
            <person name="Lu X."/>
            <person name="Zhang F."/>
            <person name="Jiang W."/>
            <person name="Ma Y."/>
            <person name="Chen M."/>
            <person name="Hao X."/>
            <person name="Li L."/>
            <person name="Tang Y."/>
            <person name="Lv G."/>
            <person name="Zhou Y."/>
            <person name="Sun X."/>
            <person name="Brodelius P.E."/>
            <person name="Rose J.K.C."/>
            <person name="Tang K."/>
        </authorList>
    </citation>
    <scope>NUCLEOTIDE SEQUENCE [LARGE SCALE GENOMIC DNA]</scope>
    <source>
        <strain evidence="4">cv. Huhao1</strain>
        <tissue evidence="3">Leaf</tissue>
    </source>
</reference>
<sequence length="113" mass="12616">MQLHGASSTVIKNHKPDNPVPPLTQNQAGSFTVCHSQAWNSKIVTSAWWVYPQQVSKTAPTGEYLTVGSFMIRGKKNFLHPHPLIMGFGILFCLDETSLGSHLNERRVRGEEE</sequence>
<protein>
    <submittedName>
        <fullName evidence="3">Zinc knuckle CCHC-type</fullName>
    </submittedName>
</protein>
<dbReference type="GO" id="GO:0043023">
    <property type="term" value="F:ribosomal large subunit binding"/>
    <property type="evidence" value="ECO:0007669"/>
    <property type="project" value="TreeGrafter"/>
</dbReference>
<dbReference type="PANTHER" id="PTHR15239">
    <property type="entry name" value="NUCLEAR EXPORT MEDIATOR FACTOR NEMF"/>
    <property type="match status" value="1"/>
</dbReference>
<dbReference type="GO" id="GO:1990116">
    <property type="term" value="P:ribosome-associated ubiquitin-dependent protein catabolic process"/>
    <property type="evidence" value="ECO:0007669"/>
    <property type="project" value="TreeGrafter"/>
</dbReference>
<evidence type="ECO:0000313" key="3">
    <source>
        <dbReference type="EMBL" id="PWA57840.1"/>
    </source>
</evidence>
<gene>
    <name evidence="3" type="ORF">CTI12_AA403680</name>
</gene>
<dbReference type="EMBL" id="PKPP01006051">
    <property type="protein sequence ID" value="PWA57840.1"/>
    <property type="molecule type" value="Genomic_DNA"/>
</dbReference>
<evidence type="ECO:0000313" key="4">
    <source>
        <dbReference type="Proteomes" id="UP000245207"/>
    </source>
</evidence>
<dbReference type="InterPro" id="IPR008532">
    <property type="entry name" value="NFACT_RNA-bd"/>
</dbReference>
<dbReference type="GO" id="GO:0072344">
    <property type="term" value="P:rescue of stalled ribosome"/>
    <property type="evidence" value="ECO:0007669"/>
    <property type="project" value="TreeGrafter"/>
</dbReference>
<comment type="caution">
    <text evidence="3">The sequence shown here is derived from an EMBL/GenBank/DDBJ whole genome shotgun (WGS) entry which is preliminary data.</text>
</comment>